<name>A0ABV7L614_9PROT</name>
<feature type="domain" description="DUF1206" evidence="2">
    <location>
        <begin position="179"/>
        <end position="248"/>
    </location>
</feature>
<feature type="transmembrane region" description="Helical" evidence="1">
    <location>
        <begin position="171"/>
        <end position="199"/>
    </location>
</feature>
<evidence type="ECO:0000313" key="3">
    <source>
        <dbReference type="EMBL" id="MFC3229800.1"/>
    </source>
</evidence>
<organism evidence="3 4">
    <name type="scientific">Marinibaculum pumilum</name>
    <dbReference type="NCBI Taxonomy" id="1766165"/>
    <lineage>
        <taxon>Bacteria</taxon>
        <taxon>Pseudomonadati</taxon>
        <taxon>Pseudomonadota</taxon>
        <taxon>Alphaproteobacteria</taxon>
        <taxon>Rhodospirillales</taxon>
        <taxon>Rhodospirillaceae</taxon>
        <taxon>Marinibaculum</taxon>
    </lineage>
</organism>
<keyword evidence="4" id="KW-1185">Reference proteome</keyword>
<evidence type="ECO:0000259" key="2">
    <source>
        <dbReference type="Pfam" id="PF06724"/>
    </source>
</evidence>
<dbReference type="InterPro" id="IPR009597">
    <property type="entry name" value="DUF1206"/>
</dbReference>
<feature type="transmembrane region" description="Helical" evidence="1">
    <location>
        <begin position="225"/>
        <end position="243"/>
    </location>
</feature>
<feature type="domain" description="DUF1206" evidence="2">
    <location>
        <begin position="9"/>
        <end position="74"/>
    </location>
</feature>
<dbReference type="RefSeq" id="WP_379904343.1">
    <property type="nucleotide sequence ID" value="NZ_JBHRTR010000034.1"/>
</dbReference>
<keyword evidence="1" id="KW-0472">Membrane</keyword>
<dbReference type="Pfam" id="PF06724">
    <property type="entry name" value="DUF1206"/>
    <property type="match status" value="2"/>
</dbReference>
<protein>
    <submittedName>
        <fullName evidence="3">DUF1206 domain-containing protein</fullName>
    </submittedName>
</protein>
<evidence type="ECO:0000313" key="4">
    <source>
        <dbReference type="Proteomes" id="UP001595528"/>
    </source>
</evidence>
<keyword evidence="1" id="KW-0812">Transmembrane</keyword>
<reference evidence="4" key="1">
    <citation type="journal article" date="2019" name="Int. J. Syst. Evol. Microbiol.">
        <title>The Global Catalogue of Microorganisms (GCM) 10K type strain sequencing project: providing services to taxonomists for standard genome sequencing and annotation.</title>
        <authorList>
            <consortium name="The Broad Institute Genomics Platform"/>
            <consortium name="The Broad Institute Genome Sequencing Center for Infectious Disease"/>
            <person name="Wu L."/>
            <person name="Ma J."/>
        </authorList>
    </citation>
    <scope>NUCLEOTIDE SEQUENCE [LARGE SCALE GENOMIC DNA]</scope>
    <source>
        <strain evidence="4">KCTC 42964</strain>
    </source>
</reference>
<feature type="transmembrane region" description="Helical" evidence="1">
    <location>
        <begin position="86"/>
        <end position="111"/>
    </location>
</feature>
<sequence length="258" mass="27080">MIPILARGGYAARGIVFLIVGWFAIMAAIGAAHPKSSQDALTELMSQPLGGVLVAVMVFGLACFALWRLAQALLDTDNHGRSARGLLIRGGLLGSAAAHALLAAFALGLLLDLGGSGDDARRELFGIVAGSPLLLCIVAAVVAGAGIAHFIEGWRLTFERHLPDRPRIRAVVRFIGHYGLMARGLVFVLIAGILVLGALRVRTADDPPTMQDALEFVSTLPAGPLWLAAIGGGLLAFALYCGAEAAFRRIDLRLDDLT</sequence>
<feature type="transmembrane region" description="Helical" evidence="1">
    <location>
        <begin position="12"/>
        <end position="32"/>
    </location>
</feature>
<proteinExistence type="predicted"/>
<accession>A0ABV7L614</accession>
<keyword evidence="1" id="KW-1133">Transmembrane helix</keyword>
<dbReference type="Proteomes" id="UP001595528">
    <property type="component" value="Unassembled WGS sequence"/>
</dbReference>
<gene>
    <name evidence="3" type="ORF">ACFOGJ_21300</name>
</gene>
<evidence type="ECO:0000256" key="1">
    <source>
        <dbReference type="SAM" id="Phobius"/>
    </source>
</evidence>
<feature type="transmembrane region" description="Helical" evidence="1">
    <location>
        <begin position="52"/>
        <end position="74"/>
    </location>
</feature>
<feature type="transmembrane region" description="Helical" evidence="1">
    <location>
        <begin position="131"/>
        <end position="151"/>
    </location>
</feature>
<comment type="caution">
    <text evidence="3">The sequence shown here is derived from an EMBL/GenBank/DDBJ whole genome shotgun (WGS) entry which is preliminary data.</text>
</comment>
<dbReference type="EMBL" id="JBHRTR010000034">
    <property type="protein sequence ID" value="MFC3229800.1"/>
    <property type="molecule type" value="Genomic_DNA"/>
</dbReference>